<dbReference type="PIRSF" id="PIRSF004803">
    <property type="entry name" value="RnjA"/>
    <property type="match status" value="1"/>
</dbReference>
<dbReference type="PANTHER" id="PTHR43694">
    <property type="entry name" value="RIBONUCLEASE J"/>
    <property type="match status" value="1"/>
</dbReference>
<feature type="binding site" evidence="9">
    <location>
        <begin position="373"/>
        <end position="377"/>
    </location>
    <ligand>
        <name>substrate</name>
    </ligand>
</feature>
<dbReference type="InterPro" id="IPR036866">
    <property type="entry name" value="RibonucZ/Hydroxyglut_hydro"/>
</dbReference>
<dbReference type="InterPro" id="IPR055132">
    <property type="entry name" value="RNase_J_b_CASP"/>
</dbReference>
<keyword evidence="5 9" id="KW-0378">Hydrolase</keyword>
<evidence type="ECO:0000313" key="12">
    <source>
        <dbReference type="Proteomes" id="UP001056535"/>
    </source>
</evidence>
<feature type="domain" description="Metallo-beta-lactamase" evidence="10">
    <location>
        <begin position="31"/>
        <end position="225"/>
    </location>
</feature>
<evidence type="ECO:0000256" key="7">
    <source>
        <dbReference type="ARBA" id="ARBA00022839"/>
    </source>
</evidence>
<evidence type="ECO:0000256" key="2">
    <source>
        <dbReference type="ARBA" id="ARBA00022722"/>
    </source>
</evidence>
<dbReference type="InterPro" id="IPR042173">
    <property type="entry name" value="RNase_J_2"/>
</dbReference>
<dbReference type="Pfam" id="PF00753">
    <property type="entry name" value="Lactamase_B"/>
    <property type="match status" value="1"/>
</dbReference>
<dbReference type="EC" id="3.1.-.-" evidence="9"/>
<reference evidence="11" key="1">
    <citation type="submission" date="2022-06" db="EMBL/GenBank/DDBJ databases">
        <title>Ornithinimicrobium JY.X270.</title>
        <authorList>
            <person name="Huang Y."/>
        </authorList>
    </citation>
    <scope>NUCLEOTIDE SEQUENCE</scope>
    <source>
        <strain evidence="11">JY.X270</strain>
    </source>
</reference>
<gene>
    <name evidence="9" type="primary">rnj</name>
    <name evidence="11" type="ORF">NF557_12290</name>
</gene>
<dbReference type="Gene3D" id="3.60.15.10">
    <property type="entry name" value="Ribonuclease Z/Hydroxyacylglutathione hydrolase-like"/>
    <property type="match status" value="1"/>
</dbReference>
<dbReference type="CDD" id="cd07714">
    <property type="entry name" value="RNaseJ_MBL-fold"/>
    <property type="match status" value="1"/>
</dbReference>
<dbReference type="RefSeq" id="WP_252619763.1">
    <property type="nucleotide sequence ID" value="NZ_CP099490.1"/>
</dbReference>
<evidence type="ECO:0000256" key="3">
    <source>
        <dbReference type="ARBA" id="ARBA00022723"/>
    </source>
</evidence>
<dbReference type="EMBL" id="CP099490">
    <property type="protein sequence ID" value="USQ75397.1"/>
    <property type="molecule type" value="Genomic_DNA"/>
</dbReference>
<evidence type="ECO:0000256" key="9">
    <source>
        <dbReference type="HAMAP-Rule" id="MF_01491"/>
    </source>
</evidence>
<dbReference type="InterPro" id="IPR030854">
    <property type="entry name" value="RNase_J_bac"/>
</dbReference>
<proteinExistence type="inferred from homology"/>
<dbReference type="PANTHER" id="PTHR43694:SF1">
    <property type="entry name" value="RIBONUCLEASE J"/>
    <property type="match status" value="1"/>
</dbReference>
<dbReference type="Gene3D" id="3.40.50.10710">
    <property type="entry name" value="Metallo-hydrolase/oxidoreductase"/>
    <property type="match status" value="1"/>
</dbReference>
<dbReference type="InterPro" id="IPR041636">
    <property type="entry name" value="RNase_J_C"/>
</dbReference>
<keyword evidence="12" id="KW-1185">Reference proteome</keyword>
<keyword evidence="1 9" id="KW-0963">Cytoplasm</keyword>
<name>A0ABY4YF56_9MICO</name>
<dbReference type="SMART" id="SM00849">
    <property type="entry name" value="Lactamase_B"/>
    <property type="match status" value="1"/>
</dbReference>
<comment type="subunit">
    <text evidence="9">Homodimer, may be a subunit of the RNA degradosome.</text>
</comment>
<dbReference type="InterPro" id="IPR011108">
    <property type="entry name" value="RMMBL"/>
</dbReference>
<keyword evidence="7 9" id="KW-0269">Exonuclease</keyword>
<evidence type="ECO:0000256" key="6">
    <source>
        <dbReference type="ARBA" id="ARBA00022833"/>
    </source>
</evidence>
<comment type="function">
    <text evidence="9">An RNase that has 5'-3' exonuclease and possibly endonuclease activity. Involved in maturation of rRNA and in some organisms also mRNA maturation and/or decay.</text>
</comment>
<dbReference type="Proteomes" id="UP001056535">
    <property type="component" value="Chromosome"/>
</dbReference>
<accession>A0ABY4YF56</accession>
<evidence type="ECO:0000313" key="11">
    <source>
        <dbReference type="EMBL" id="USQ75397.1"/>
    </source>
</evidence>
<keyword evidence="9" id="KW-0698">rRNA processing</keyword>
<keyword evidence="2 9" id="KW-0540">Nuclease</keyword>
<keyword evidence="6" id="KW-0862">Zinc</keyword>
<dbReference type="InterPro" id="IPR004613">
    <property type="entry name" value="RNase_J"/>
</dbReference>
<comment type="similarity">
    <text evidence="9">Belongs to the metallo-beta-lactamase superfamily. RNA-metabolizing metallo-beta-lactamase-like family. Bacterial RNase J subfamily.</text>
</comment>
<organism evidence="11 12">
    <name type="scientific">Ornithinimicrobium cryptoxanthini</name>
    <dbReference type="NCBI Taxonomy" id="2934161"/>
    <lineage>
        <taxon>Bacteria</taxon>
        <taxon>Bacillati</taxon>
        <taxon>Actinomycetota</taxon>
        <taxon>Actinomycetes</taxon>
        <taxon>Micrococcales</taxon>
        <taxon>Ornithinimicrobiaceae</taxon>
        <taxon>Ornithinimicrobium</taxon>
    </lineage>
</organism>
<evidence type="ECO:0000256" key="4">
    <source>
        <dbReference type="ARBA" id="ARBA00022759"/>
    </source>
</evidence>
<keyword evidence="8 9" id="KW-0694">RNA-binding</keyword>
<keyword evidence="4 9" id="KW-0255">Endonuclease</keyword>
<dbReference type="InterPro" id="IPR001279">
    <property type="entry name" value="Metallo-B-lactamas"/>
</dbReference>
<dbReference type="Pfam" id="PF22505">
    <property type="entry name" value="RNase_J_b_CASP"/>
    <property type="match status" value="1"/>
</dbReference>
<dbReference type="Pfam" id="PF07521">
    <property type="entry name" value="RMMBL"/>
    <property type="match status" value="1"/>
</dbReference>
<comment type="subcellular location">
    <subcellularLocation>
        <location evidence="9">Cytoplasm</location>
    </subcellularLocation>
</comment>
<evidence type="ECO:0000256" key="5">
    <source>
        <dbReference type="ARBA" id="ARBA00022801"/>
    </source>
</evidence>
<dbReference type="Pfam" id="PF17770">
    <property type="entry name" value="RNase_J_C"/>
    <property type="match status" value="1"/>
</dbReference>
<evidence type="ECO:0000256" key="8">
    <source>
        <dbReference type="ARBA" id="ARBA00022884"/>
    </source>
</evidence>
<sequence>MSHPHPELDTPGPLAKNGVRVVALGGLGEIGRNMAVVEHAGKLLIIDCGVLFPEDEHPGVDLILPDFEYLEGRWGDIVAIVLTHGHEDHIGAVPYLLRNRADIPLVGSQLTLALIEAKLKEHKITPRTRGVREGDREKFGPFDCEFIAVNHSIPDALAVFVRTPGGTILHTGDFKMDQVPLDNRITDLRAFARVGEEGVDLFMTDSTNADVPGFTTPERNIAPAIERVFHRAERRIIVACFSSHVHRVQQVFDAAEESGRKVAMVGRSMLRNMGIAQELGYLKVPDGVLVDLGRLSRLPDDQQVLICTGSQGEPMAALSRMANRDHKIEVGDGDTVLMASSLIPGNENAVYRVINGLTRIGANVVHKGNAMVHVSGHASAGELLYCYNIVRPKNVMPVHGEWRHLVANGDLAVATGIPASNVILAEDGVVVDLVDGKAEIAGSVDVGYIYVDGSSVGGTTEGLLKDRRILRDEGFITVIVVRDASTGKIAAGPEIQTRGFAEDAAVFNKVRPKLEAALEEARQNGVTDTHQTQQVIRRTVGSFVGGKLRRRPMIIPIVIDA</sequence>
<dbReference type="SUPFAM" id="SSF56281">
    <property type="entry name" value="Metallo-hydrolase/oxidoreductase"/>
    <property type="match status" value="1"/>
</dbReference>
<keyword evidence="3" id="KW-0479">Metal-binding</keyword>
<dbReference type="NCBIfam" id="TIGR00649">
    <property type="entry name" value="MG423"/>
    <property type="match status" value="1"/>
</dbReference>
<evidence type="ECO:0000256" key="1">
    <source>
        <dbReference type="ARBA" id="ARBA00022490"/>
    </source>
</evidence>
<evidence type="ECO:0000259" key="10">
    <source>
        <dbReference type="SMART" id="SM00849"/>
    </source>
</evidence>
<dbReference type="HAMAP" id="MF_01491">
    <property type="entry name" value="RNase_J_bact"/>
    <property type="match status" value="1"/>
</dbReference>
<dbReference type="Gene3D" id="3.10.20.580">
    <property type="match status" value="1"/>
</dbReference>
<protein>
    <recommendedName>
        <fullName evidence="9">Ribonuclease J</fullName>
        <shortName evidence="9">RNase J</shortName>
        <ecNumber evidence="9">3.1.-.-</ecNumber>
    </recommendedName>
</protein>